<keyword evidence="1" id="KW-1015">Disulfide bond</keyword>
<dbReference type="SMART" id="SM00181">
    <property type="entry name" value="EGF"/>
    <property type="match status" value="4"/>
</dbReference>
<dbReference type="AlphaFoldDB" id="A0AAV4VFG9"/>
<accession>A0AAV4VFG9</accession>
<dbReference type="Proteomes" id="UP001054945">
    <property type="component" value="Unassembled WGS sequence"/>
</dbReference>
<evidence type="ECO:0000313" key="4">
    <source>
        <dbReference type="EMBL" id="GIY68235.1"/>
    </source>
</evidence>
<keyword evidence="1" id="KW-0245">EGF-like domain</keyword>
<feature type="disulfide bond" evidence="1">
    <location>
        <begin position="356"/>
        <end position="365"/>
    </location>
</feature>
<dbReference type="InterPro" id="IPR000742">
    <property type="entry name" value="EGF"/>
</dbReference>
<organism evidence="4 5">
    <name type="scientific">Caerostris extrusa</name>
    <name type="common">Bark spider</name>
    <name type="synonym">Caerostris bankana</name>
    <dbReference type="NCBI Taxonomy" id="172846"/>
    <lineage>
        <taxon>Eukaryota</taxon>
        <taxon>Metazoa</taxon>
        <taxon>Ecdysozoa</taxon>
        <taxon>Arthropoda</taxon>
        <taxon>Chelicerata</taxon>
        <taxon>Arachnida</taxon>
        <taxon>Araneae</taxon>
        <taxon>Araneomorphae</taxon>
        <taxon>Entelegynae</taxon>
        <taxon>Araneoidea</taxon>
        <taxon>Araneidae</taxon>
        <taxon>Caerostris</taxon>
    </lineage>
</organism>
<evidence type="ECO:0000313" key="5">
    <source>
        <dbReference type="Proteomes" id="UP001054945"/>
    </source>
</evidence>
<feature type="domain" description="EGF-like" evidence="3">
    <location>
        <begin position="329"/>
        <end position="366"/>
    </location>
</feature>
<proteinExistence type="predicted"/>
<feature type="signal peptide" evidence="2">
    <location>
        <begin position="1"/>
        <end position="19"/>
    </location>
</feature>
<protein>
    <submittedName>
        <fullName evidence="4">Neurogenic locus notch 1</fullName>
    </submittedName>
</protein>
<dbReference type="SUPFAM" id="SSF57196">
    <property type="entry name" value="EGF/Laminin"/>
    <property type="match status" value="1"/>
</dbReference>
<dbReference type="EMBL" id="BPLR01014345">
    <property type="protein sequence ID" value="GIY68235.1"/>
    <property type="molecule type" value="Genomic_DNA"/>
</dbReference>
<feature type="chain" id="PRO_5043719312" evidence="2">
    <location>
        <begin position="20"/>
        <end position="441"/>
    </location>
</feature>
<dbReference type="Gene3D" id="2.10.25.10">
    <property type="entry name" value="Laminin"/>
    <property type="match status" value="1"/>
</dbReference>
<keyword evidence="5" id="KW-1185">Reference proteome</keyword>
<evidence type="ECO:0000256" key="1">
    <source>
        <dbReference type="PROSITE-ProRule" id="PRU00076"/>
    </source>
</evidence>
<comment type="caution">
    <text evidence="4">The sequence shown here is derived from an EMBL/GenBank/DDBJ whole genome shotgun (WGS) entry which is preliminary data.</text>
</comment>
<name>A0AAV4VFG9_CAEEX</name>
<dbReference type="PROSITE" id="PS50026">
    <property type="entry name" value="EGF_3"/>
    <property type="match status" value="1"/>
</dbReference>
<keyword evidence="2" id="KW-0732">Signal</keyword>
<gene>
    <name evidence="4" type="primary">notch1_0</name>
    <name evidence="4" type="ORF">CEXT_486831</name>
</gene>
<dbReference type="PROSITE" id="PS00022">
    <property type="entry name" value="EGF_1"/>
    <property type="match status" value="1"/>
</dbReference>
<sequence>MKWIQMEIILFVCVAFISAANVLRVNNMEDTDDTNIIDFEDSPASCKCENGKCVIENGQAVCKCNPEYGAVSKIRCIACDCGIGANCTFEFGFFSNDKYCLCPDGTELRNERCEDEMTSLEPDITHSPNTSLSDGNWTTRWDFNETNRDYNWTNIKDFNDTIITWDFNETTTTGEFNETTTRWDFNETTRDCKCENGKCVIENGETVCKCNPEYGAVSKIRCIDCDCGTGANCTFEFGFFFNDKYCLCPDGTELRNERCEDQTTDYNWTNIRDFNDTIITWDFNETNRDYNWTNIRDFNDTIITWDFNETTTTGEFNETTTRRDFNETTRVTCTRDSDCLNGGICETVRNENFCRCQPNFGGQWCQVNLCHSLDPICRAMRGVCKIYGGNAICDCPPETIYHQESGICTERICNSLRSCVKNVSNKIFRRDFVILNTKTFD</sequence>
<comment type="caution">
    <text evidence="1">Lacks conserved residue(s) required for the propagation of feature annotation.</text>
</comment>
<evidence type="ECO:0000259" key="3">
    <source>
        <dbReference type="PROSITE" id="PS50026"/>
    </source>
</evidence>
<reference evidence="4 5" key="1">
    <citation type="submission" date="2021-06" db="EMBL/GenBank/DDBJ databases">
        <title>Caerostris extrusa draft genome.</title>
        <authorList>
            <person name="Kono N."/>
            <person name="Arakawa K."/>
        </authorList>
    </citation>
    <scope>NUCLEOTIDE SEQUENCE [LARGE SCALE GENOMIC DNA]</scope>
</reference>
<evidence type="ECO:0000256" key="2">
    <source>
        <dbReference type="SAM" id="SignalP"/>
    </source>
</evidence>